<evidence type="ECO:0000256" key="4">
    <source>
        <dbReference type="ARBA" id="ARBA00022597"/>
    </source>
</evidence>
<dbReference type="GO" id="GO:0005886">
    <property type="term" value="C:plasma membrane"/>
    <property type="evidence" value="ECO:0007669"/>
    <property type="project" value="UniProtKB-SubCell"/>
</dbReference>
<dbReference type="PRINTS" id="PR00171">
    <property type="entry name" value="SUGRTRNSPORT"/>
</dbReference>
<evidence type="ECO:0000256" key="3">
    <source>
        <dbReference type="ARBA" id="ARBA00022475"/>
    </source>
</evidence>
<feature type="transmembrane region" description="Helical" evidence="9">
    <location>
        <begin position="113"/>
        <end position="130"/>
    </location>
</feature>
<name>A0A9N9TAD6_DIABA</name>
<dbReference type="PANTHER" id="PTHR48021">
    <property type="match status" value="1"/>
</dbReference>
<feature type="transmembrane region" description="Helical" evidence="9">
    <location>
        <begin position="416"/>
        <end position="435"/>
    </location>
</feature>
<dbReference type="Gene3D" id="1.20.1250.20">
    <property type="entry name" value="MFS general substrate transporter like domains"/>
    <property type="match status" value="1"/>
</dbReference>
<organism evidence="11 12">
    <name type="scientific">Diabrotica balteata</name>
    <name type="common">Banded cucumber beetle</name>
    <dbReference type="NCBI Taxonomy" id="107213"/>
    <lineage>
        <taxon>Eukaryota</taxon>
        <taxon>Metazoa</taxon>
        <taxon>Ecdysozoa</taxon>
        <taxon>Arthropoda</taxon>
        <taxon>Hexapoda</taxon>
        <taxon>Insecta</taxon>
        <taxon>Pterygota</taxon>
        <taxon>Neoptera</taxon>
        <taxon>Endopterygota</taxon>
        <taxon>Coleoptera</taxon>
        <taxon>Polyphaga</taxon>
        <taxon>Cucujiformia</taxon>
        <taxon>Chrysomeloidea</taxon>
        <taxon>Chrysomelidae</taxon>
        <taxon>Galerucinae</taxon>
        <taxon>Diabroticina</taxon>
        <taxon>Diabroticites</taxon>
        <taxon>Diabrotica</taxon>
    </lineage>
</organism>
<feature type="transmembrane region" description="Helical" evidence="9">
    <location>
        <begin position="279"/>
        <end position="302"/>
    </location>
</feature>
<feature type="transmembrane region" description="Helical" evidence="9">
    <location>
        <begin position="171"/>
        <end position="191"/>
    </location>
</feature>
<dbReference type="InterPro" id="IPR050549">
    <property type="entry name" value="MFS_Trehalose_Transporter"/>
</dbReference>
<feature type="transmembrane region" description="Helical" evidence="9">
    <location>
        <begin position="197"/>
        <end position="217"/>
    </location>
</feature>
<dbReference type="AlphaFoldDB" id="A0A9N9TAD6"/>
<keyword evidence="2" id="KW-0813">Transport</keyword>
<dbReference type="Pfam" id="PF00083">
    <property type="entry name" value="Sugar_tr"/>
    <property type="match status" value="1"/>
</dbReference>
<dbReference type="OrthoDB" id="6696619at2759"/>
<feature type="transmembrane region" description="Helical" evidence="9">
    <location>
        <begin position="136"/>
        <end position="159"/>
    </location>
</feature>
<dbReference type="PROSITE" id="PS50850">
    <property type="entry name" value="MFS"/>
    <property type="match status" value="1"/>
</dbReference>
<protein>
    <recommendedName>
        <fullName evidence="10">Major facilitator superfamily (MFS) profile domain-containing protein</fullName>
    </recommendedName>
</protein>
<keyword evidence="5 9" id="KW-0812">Transmembrane</keyword>
<dbReference type="InterPro" id="IPR003663">
    <property type="entry name" value="Sugar/inositol_transpt"/>
</dbReference>
<keyword evidence="8" id="KW-0325">Glycoprotein</keyword>
<gene>
    <name evidence="11" type="ORF">DIABBA_LOCUS12403</name>
</gene>
<feature type="transmembrane region" description="Helical" evidence="9">
    <location>
        <begin position="378"/>
        <end position="404"/>
    </location>
</feature>
<keyword evidence="7 9" id="KW-0472">Membrane</keyword>
<dbReference type="InterPro" id="IPR036259">
    <property type="entry name" value="MFS_trans_sf"/>
</dbReference>
<evidence type="ECO:0000256" key="9">
    <source>
        <dbReference type="SAM" id="Phobius"/>
    </source>
</evidence>
<evidence type="ECO:0000256" key="2">
    <source>
        <dbReference type="ARBA" id="ARBA00022448"/>
    </source>
</evidence>
<dbReference type="PANTHER" id="PTHR48021:SF47">
    <property type="entry name" value="GH17672P"/>
    <property type="match status" value="1"/>
</dbReference>
<evidence type="ECO:0000256" key="5">
    <source>
        <dbReference type="ARBA" id="ARBA00022692"/>
    </source>
</evidence>
<dbReference type="SUPFAM" id="SSF103473">
    <property type="entry name" value="MFS general substrate transporter"/>
    <property type="match status" value="1"/>
</dbReference>
<comment type="subcellular location">
    <subcellularLocation>
        <location evidence="1">Cell membrane</location>
        <topology evidence="1">Multi-pass membrane protein</topology>
    </subcellularLocation>
</comment>
<feature type="transmembrane region" description="Helical" evidence="9">
    <location>
        <begin position="344"/>
        <end position="366"/>
    </location>
</feature>
<proteinExistence type="predicted"/>
<dbReference type="Proteomes" id="UP001153709">
    <property type="component" value="Chromosome 8"/>
</dbReference>
<keyword evidence="3" id="KW-1003">Cell membrane</keyword>
<dbReference type="FunFam" id="1.20.1250.20:FF:000218">
    <property type="entry name" value="facilitated trehalose transporter Tret1"/>
    <property type="match status" value="1"/>
</dbReference>
<keyword evidence="4" id="KW-0762">Sugar transport</keyword>
<evidence type="ECO:0000313" key="11">
    <source>
        <dbReference type="EMBL" id="CAG9839659.1"/>
    </source>
</evidence>
<keyword evidence="6 9" id="KW-1133">Transmembrane helix</keyword>
<evidence type="ECO:0000259" key="10">
    <source>
        <dbReference type="PROSITE" id="PS50850"/>
    </source>
</evidence>
<sequence>MEQRHKVVYKSVSQNADGKLLLKNEDGSQRKNRTFLYLSAIIANLFMFSVSSLFSWSSSAIEKLTANSSDINPLGEPITAVQESWIASLLSLGAAIGPLLSGKLSDTIGRKKTLVIMAIPNVICLLIICYARNITIFYICRFINGLVTGMAFAITPVYLSEIAEVHNRGAISTLMGIFMNSGVLFSFLLGPLCSLKLLTFLCAVPSFLFIIVFGIFIPESPIFLVSVHKEDEAKEALKKLRMTKDVNDEFKAILASFEASNQNEQGALEVFKDAGSRKALIIIIGLMFTSQCSGVNSVISYLDTIFKASGSTLPLYFLTNAVGVIQVAGNCISVSVIEKLGRKILILTSAVGVLITEITLAVYFYLKDVQHYNLDAISWLPVASTFGFIFAISLGVSPLPFTVMGEIFPHSTKASGSALGCCSCFVLSFAVTFTFRVFMNLYGIAFCFSLTTCFVFCGMLFIYFFLPETKGKTESEIQKMLIK</sequence>
<evidence type="ECO:0000256" key="6">
    <source>
        <dbReference type="ARBA" id="ARBA00022989"/>
    </source>
</evidence>
<evidence type="ECO:0000256" key="8">
    <source>
        <dbReference type="ARBA" id="ARBA00023180"/>
    </source>
</evidence>
<keyword evidence="12" id="KW-1185">Reference proteome</keyword>
<feature type="domain" description="Major facilitator superfamily (MFS) profile" evidence="10">
    <location>
        <begin position="35"/>
        <end position="470"/>
    </location>
</feature>
<feature type="transmembrane region" description="Helical" evidence="9">
    <location>
        <begin position="35"/>
        <end position="56"/>
    </location>
</feature>
<dbReference type="GO" id="GO:0022857">
    <property type="term" value="F:transmembrane transporter activity"/>
    <property type="evidence" value="ECO:0007669"/>
    <property type="project" value="InterPro"/>
</dbReference>
<dbReference type="InterPro" id="IPR005828">
    <property type="entry name" value="MFS_sugar_transport-like"/>
</dbReference>
<dbReference type="InterPro" id="IPR020846">
    <property type="entry name" value="MFS_dom"/>
</dbReference>
<reference evidence="11" key="1">
    <citation type="submission" date="2022-01" db="EMBL/GenBank/DDBJ databases">
        <authorList>
            <person name="King R."/>
        </authorList>
    </citation>
    <scope>NUCLEOTIDE SEQUENCE</scope>
</reference>
<evidence type="ECO:0000256" key="1">
    <source>
        <dbReference type="ARBA" id="ARBA00004651"/>
    </source>
</evidence>
<evidence type="ECO:0000313" key="12">
    <source>
        <dbReference type="Proteomes" id="UP001153709"/>
    </source>
</evidence>
<feature type="transmembrane region" description="Helical" evidence="9">
    <location>
        <begin position="314"/>
        <end position="337"/>
    </location>
</feature>
<evidence type="ECO:0000256" key="7">
    <source>
        <dbReference type="ARBA" id="ARBA00023136"/>
    </source>
</evidence>
<accession>A0A9N9TAD6</accession>
<dbReference type="EMBL" id="OU898283">
    <property type="protein sequence ID" value="CAG9839659.1"/>
    <property type="molecule type" value="Genomic_DNA"/>
</dbReference>
<feature type="transmembrane region" description="Helical" evidence="9">
    <location>
        <begin position="441"/>
        <end position="466"/>
    </location>
</feature>